<evidence type="ECO:0000256" key="4">
    <source>
        <dbReference type="ARBA" id="ARBA00022842"/>
    </source>
</evidence>
<dbReference type="InterPro" id="IPR027417">
    <property type="entry name" value="P-loop_NTPase"/>
</dbReference>
<dbReference type="SUPFAM" id="SSF81271">
    <property type="entry name" value="TGS-like"/>
    <property type="match status" value="1"/>
</dbReference>
<dbReference type="GO" id="GO:0043023">
    <property type="term" value="F:ribosomal large subunit binding"/>
    <property type="evidence" value="ECO:0007669"/>
    <property type="project" value="UniProtKB-UniRule"/>
</dbReference>
<keyword evidence="1" id="KW-0479">Metal-binding</keyword>
<reference evidence="7 8" key="1">
    <citation type="submission" date="2018-11" db="EMBL/GenBank/DDBJ databases">
        <title>Genomes From Bacteria Associated with the Canine Oral Cavity: a Test Case for Automated Genome-Based Taxonomic Assignment.</title>
        <authorList>
            <person name="Coil D.A."/>
            <person name="Jospin G."/>
            <person name="Darling A.E."/>
            <person name="Wallis C."/>
            <person name="Davis I.J."/>
            <person name="Harris S."/>
            <person name="Eisen J.A."/>
            <person name="Holcombe L.J."/>
            <person name="O'Flynn C."/>
        </authorList>
    </citation>
    <scope>NUCLEOTIDE SEQUENCE [LARGE SCALE GENOMIC DNA]</scope>
    <source>
        <strain evidence="7 8">OH770</strain>
    </source>
</reference>
<dbReference type="AlphaFoldDB" id="A0A3P1SDY7"/>
<dbReference type="InterPro" id="IPR012676">
    <property type="entry name" value="TGS-like"/>
</dbReference>
<accession>A0A3P1SDY7</accession>
<dbReference type="GO" id="GO:0005737">
    <property type="term" value="C:cytoplasm"/>
    <property type="evidence" value="ECO:0007669"/>
    <property type="project" value="TreeGrafter"/>
</dbReference>
<sequence length="366" mass="39247">MSLTIGIVGLPNVGKSTLFNALTRATVLAANYPFATIEPNVGVVPLPDPRLQGLADIFGSERILPATVSFVDIAGIVRGASEGEGLGNQFLANIREADAICQVTRAFTDPDVIHVDGKVEPANDIETIATELILADMQTLEKAIPRLEKEVRGKKTDPIVLDTARAALEILEKGHVLSGPEGAPLDQDALKSFQLMTTKPFIYVFNMDADGMADQAKQDELRALVAPADAIFLDAQFEAELVELDEDDAREMLEESGQSESGLDKLARVGFDTLGLQTYLTAGPKEARAWTIHKGDTAPVAAGVIHTDFQKGFIKAEIVSYEDLVTYGSVAEARAAGRVRMEGKDYVMADGDVVEFRSGLTSGGKK</sequence>
<dbReference type="PRINTS" id="PR00326">
    <property type="entry name" value="GTP1OBG"/>
</dbReference>
<dbReference type="GO" id="GO:0016887">
    <property type="term" value="F:ATP hydrolysis activity"/>
    <property type="evidence" value="ECO:0007669"/>
    <property type="project" value="UniProtKB-UniRule"/>
</dbReference>
<keyword evidence="4" id="KW-0460">Magnesium</keyword>
<evidence type="ECO:0000256" key="2">
    <source>
        <dbReference type="ARBA" id="ARBA00022741"/>
    </source>
</evidence>
<dbReference type="GO" id="GO:0046872">
    <property type="term" value="F:metal ion binding"/>
    <property type="evidence" value="ECO:0007669"/>
    <property type="project" value="UniProtKB-KW"/>
</dbReference>
<evidence type="ECO:0000256" key="3">
    <source>
        <dbReference type="ARBA" id="ARBA00022840"/>
    </source>
</evidence>
<evidence type="ECO:0000256" key="5">
    <source>
        <dbReference type="HAMAP-Rule" id="MF_00944"/>
    </source>
</evidence>
<dbReference type="SUPFAM" id="SSF52540">
    <property type="entry name" value="P-loop containing nucleoside triphosphate hydrolases"/>
    <property type="match status" value="1"/>
</dbReference>
<organism evidence="7 8">
    <name type="scientific">Schaalia canis</name>
    <dbReference type="NCBI Taxonomy" id="100469"/>
    <lineage>
        <taxon>Bacteria</taxon>
        <taxon>Bacillati</taxon>
        <taxon>Actinomycetota</taxon>
        <taxon>Actinomycetes</taxon>
        <taxon>Actinomycetales</taxon>
        <taxon>Actinomycetaceae</taxon>
        <taxon>Schaalia</taxon>
    </lineage>
</organism>
<dbReference type="Gene3D" id="3.10.20.30">
    <property type="match status" value="1"/>
</dbReference>
<dbReference type="GO" id="GO:0005524">
    <property type="term" value="F:ATP binding"/>
    <property type="evidence" value="ECO:0007669"/>
    <property type="project" value="UniProtKB-UniRule"/>
</dbReference>
<comment type="similarity">
    <text evidence="5">Belongs to the TRAFAC class OBG-HflX-like GTPase superfamily. OBG GTPase family. YchF/OLA1 subfamily.</text>
</comment>
<keyword evidence="8" id="KW-1185">Reference proteome</keyword>
<dbReference type="Gene3D" id="3.40.50.300">
    <property type="entry name" value="P-loop containing nucleotide triphosphate hydrolases"/>
    <property type="match status" value="1"/>
</dbReference>
<dbReference type="HAMAP" id="MF_00944">
    <property type="entry name" value="YchF_OLA1_ATPase"/>
    <property type="match status" value="1"/>
</dbReference>
<keyword evidence="2 5" id="KW-0547">Nucleotide-binding</keyword>
<dbReference type="Proteomes" id="UP000280444">
    <property type="component" value="Unassembled WGS sequence"/>
</dbReference>
<evidence type="ECO:0000256" key="1">
    <source>
        <dbReference type="ARBA" id="ARBA00022723"/>
    </source>
</evidence>
<comment type="caution">
    <text evidence="7">The sequence shown here is derived from an EMBL/GenBank/DDBJ whole genome shotgun (WGS) entry which is preliminary data.</text>
</comment>
<comment type="function">
    <text evidence="5">ATPase that binds to both the 70S ribosome and the 50S ribosomal subunit in a nucleotide-independent manner.</text>
</comment>
<feature type="binding site" evidence="5">
    <location>
        <begin position="12"/>
        <end position="17"/>
    </location>
    <ligand>
        <name>ATP</name>
        <dbReference type="ChEBI" id="CHEBI:30616"/>
    </ligand>
</feature>
<dbReference type="Pfam" id="PF01926">
    <property type="entry name" value="MMR_HSR1"/>
    <property type="match status" value="1"/>
</dbReference>
<dbReference type="FunFam" id="1.10.150.300:FF:000001">
    <property type="entry name" value="Ribosome-binding ATPase YchF"/>
    <property type="match status" value="1"/>
</dbReference>
<dbReference type="GO" id="GO:0005525">
    <property type="term" value="F:GTP binding"/>
    <property type="evidence" value="ECO:0007669"/>
    <property type="project" value="InterPro"/>
</dbReference>
<dbReference type="OrthoDB" id="9810373at2"/>
<feature type="domain" description="OBG-type G" evidence="6">
    <location>
        <begin position="3"/>
        <end position="253"/>
    </location>
</feature>
<dbReference type="PIRSF" id="PIRSF006641">
    <property type="entry name" value="CHP00092"/>
    <property type="match status" value="1"/>
</dbReference>
<dbReference type="InterPro" id="IPR012675">
    <property type="entry name" value="Beta-grasp_dom_sf"/>
</dbReference>
<dbReference type="PROSITE" id="PS51710">
    <property type="entry name" value="G_OBG"/>
    <property type="match status" value="1"/>
</dbReference>
<dbReference type="RefSeq" id="WP_124869141.1">
    <property type="nucleotide sequence ID" value="NZ_RQZF01000003.1"/>
</dbReference>
<dbReference type="InterPro" id="IPR006073">
    <property type="entry name" value="GTP-bd"/>
</dbReference>
<dbReference type="Pfam" id="PF06071">
    <property type="entry name" value="YchF-GTPase_C"/>
    <property type="match status" value="1"/>
</dbReference>
<dbReference type="FunFam" id="3.10.20.30:FF:000001">
    <property type="entry name" value="Ribosome-binding ATPase YchF"/>
    <property type="match status" value="1"/>
</dbReference>
<gene>
    <name evidence="5 7" type="primary">ychF</name>
    <name evidence="7" type="ORF">EII11_04340</name>
</gene>
<dbReference type="InterPro" id="IPR023192">
    <property type="entry name" value="TGS-like_dom_sf"/>
</dbReference>
<dbReference type="PANTHER" id="PTHR23305">
    <property type="entry name" value="OBG GTPASE FAMILY"/>
    <property type="match status" value="1"/>
</dbReference>
<keyword evidence="3 5" id="KW-0067">ATP-binding</keyword>
<dbReference type="NCBIfam" id="TIGR00092">
    <property type="entry name" value="redox-regulated ATPase YchF"/>
    <property type="match status" value="1"/>
</dbReference>
<dbReference type="InterPro" id="IPR013029">
    <property type="entry name" value="YchF_C"/>
</dbReference>
<dbReference type="PANTHER" id="PTHR23305:SF18">
    <property type="entry name" value="OBG-TYPE G DOMAIN-CONTAINING PROTEIN"/>
    <property type="match status" value="1"/>
</dbReference>
<proteinExistence type="inferred from homology"/>
<dbReference type="InterPro" id="IPR041706">
    <property type="entry name" value="YchF_N"/>
</dbReference>
<dbReference type="CDD" id="cd04867">
    <property type="entry name" value="TGS_YchF_OLA1"/>
    <property type="match status" value="1"/>
</dbReference>
<dbReference type="EMBL" id="RQZF01000003">
    <property type="protein sequence ID" value="RRC95511.1"/>
    <property type="molecule type" value="Genomic_DNA"/>
</dbReference>
<dbReference type="InterPro" id="IPR031167">
    <property type="entry name" value="G_OBG"/>
</dbReference>
<name>A0A3P1SDY7_9ACTO</name>
<protein>
    <recommendedName>
        <fullName evidence="5">Ribosome-binding ATPase YchF</fullName>
    </recommendedName>
</protein>
<evidence type="ECO:0000259" key="6">
    <source>
        <dbReference type="PROSITE" id="PS51710"/>
    </source>
</evidence>
<dbReference type="Gene3D" id="1.10.150.300">
    <property type="entry name" value="TGS-like domain"/>
    <property type="match status" value="1"/>
</dbReference>
<evidence type="ECO:0000313" key="7">
    <source>
        <dbReference type="EMBL" id="RRC95511.1"/>
    </source>
</evidence>
<dbReference type="CDD" id="cd01900">
    <property type="entry name" value="YchF"/>
    <property type="match status" value="1"/>
</dbReference>
<dbReference type="InterPro" id="IPR004396">
    <property type="entry name" value="ATPase_YchF/OLA1"/>
</dbReference>
<evidence type="ECO:0000313" key="8">
    <source>
        <dbReference type="Proteomes" id="UP000280444"/>
    </source>
</evidence>